<feature type="region of interest" description="Disordered" evidence="1">
    <location>
        <begin position="1"/>
        <end position="26"/>
    </location>
</feature>
<organism evidence="2 3">
    <name type="scientific">Mycolicibacterium fluoranthenivorans</name>
    <dbReference type="NCBI Taxonomy" id="258505"/>
    <lineage>
        <taxon>Bacteria</taxon>
        <taxon>Bacillati</taxon>
        <taxon>Actinomycetota</taxon>
        <taxon>Actinomycetes</taxon>
        <taxon>Mycobacteriales</taxon>
        <taxon>Mycobacteriaceae</taxon>
        <taxon>Mycolicibacterium</taxon>
    </lineage>
</organism>
<dbReference type="Proteomes" id="UP000547444">
    <property type="component" value="Unassembled WGS sequence"/>
</dbReference>
<dbReference type="RefSeq" id="WP_234901702.1">
    <property type="nucleotide sequence ID" value="NZ_JAANOW010000004.1"/>
</dbReference>
<gene>
    <name evidence="2" type="ORF">FHU31_005828</name>
</gene>
<keyword evidence="3" id="KW-1185">Reference proteome</keyword>
<comment type="caution">
    <text evidence="2">The sequence shown here is derived from an EMBL/GenBank/DDBJ whole genome shotgun (WGS) entry which is preliminary data.</text>
</comment>
<protein>
    <submittedName>
        <fullName evidence="2">Uncharacterized protein</fullName>
    </submittedName>
</protein>
<accession>A0A7X5U5N1</accession>
<sequence length="54" mass="5186">MNGADSGHDFGGVEDPDSGELGQGGSGCFDGSCDVAGGFGDATVECADLGDQDS</sequence>
<evidence type="ECO:0000256" key="1">
    <source>
        <dbReference type="SAM" id="MobiDB-lite"/>
    </source>
</evidence>
<dbReference type="AlphaFoldDB" id="A0A7X5U5N1"/>
<dbReference type="EMBL" id="JAANOW010000004">
    <property type="protein sequence ID" value="NIH98809.1"/>
    <property type="molecule type" value="Genomic_DNA"/>
</dbReference>
<evidence type="ECO:0000313" key="2">
    <source>
        <dbReference type="EMBL" id="NIH98809.1"/>
    </source>
</evidence>
<name>A0A7X5U5N1_9MYCO</name>
<proteinExistence type="predicted"/>
<evidence type="ECO:0000313" key="3">
    <source>
        <dbReference type="Proteomes" id="UP000547444"/>
    </source>
</evidence>
<reference evidence="2 3" key="1">
    <citation type="submission" date="2020-03" db="EMBL/GenBank/DDBJ databases">
        <title>Sequencing the genomes of 1000 actinobacteria strains.</title>
        <authorList>
            <person name="Klenk H.-P."/>
        </authorList>
    </citation>
    <scope>NUCLEOTIDE SEQUENCE [LARGE SCALE GENOMIC DNA]</scope>
    <source>
        <strain evidence="2 3">DSM 44556</strain>
    </source>
</reference>